<proteinExistence type="predicted"/>
<reference evidence="1 2" key="1">
    <citation type="submission" date="2019-12" db="EMBL/GenBank/DDBJ databases">
        <authorList>
            <person name="Floudas D."/>
            <person name="Bentzer J."/>
            <person name="Ahren D."/>
            <person name="Johansson T."/>
            <person name="Persson P."/>
            <person name="Tunlid A."/>
        </authorList>
    </citation>
    <scope>NUCLEOTIDE SEQUENCE [LARGE SCALE GENOMIC DNA]</scope>
    <source>
        <strain evidence="1 2">CBS 102.39</strain>
    </source>
</reference>
<dbReference type="SUPFAM" id="SSF48452">
    <property type="entry name" value="TPR-like"/>
    <property type="match status" value="2"/>
</dbReference>
<dbReference type="InterPro" id="IPR011990">
    <property type="entry name" value="TPR-like_helical_dom_sf"/>
</dbReference>
<dbReference type="EMBL" id="JAACJL010000059">
    <property type="protein sequence ID" value="KAF4609853.1"/>
    <property type="molecule type" value="Genomic_DNA"/>
</dbReference>
<gene>
    <name evidence="1" type="ORF">D9613_010433</name>
</gene>
<keyword evidence="2" id="KW-1185">Reference proteome</keyword>
<evidence type="ECO:0000313" key="2">
    <source>
        <dbReference type="Proteomes" id="UP000521872"/>
    </source>
</evidence>
<protein>
    <submittedName>
        <fullName evidence="1">Uncharacterized protein</fullName>
    </submittedName>
</protein>
<name>A0A8H4VHX7_9AGAR</name>
<accession>A0A8H4VHX7</accession>
<evidence type="ECO:0000313" key="1">
    <source>
        <dbReference type="EMBL" id="KAF4609853.1"/>
    </source>
</evidence>
<dbReference type="Proteomes" id="UP000521872">
    <property type="component" value="Unassembled WGS sequence"/>
</dbReference>
<dbReference type="Gene3D" id="1.25.40.10">
    <property type="entry name" value="Tetratricopeptide repeat domain"/>
    <property type="match status" value="2"/>
</dbReference>
<dbReference type="AlphaFoldDB" id="A0A8H4VHX7"/>
<organism evidence="1 2">
    <name type="scientific">Agrocybe pediades</name>
    <dbReference type="NCBI Taxonomy" id="84607"/>
    <lineage>
        <taxon>Eukaryota</taxon>
        <taxon>Fungi</taxon>
        <taxon>Dikarya</taxon>
        <taxon>Basidiomycota</taxon>
        <taxon>Agaricomycotina</taxon>
        <taxon>Agaricomycetes</taxon>
        <taxon>Agaricomycetidae</taxon>
        <taxon>Agaricales</taxon>
        <taxon>Agaricineae</taxon>
        <taxon>Strophariaceae</taxon>
        <taxon>Agrocybe</taxon>
    </lineage>
</organism>
<sequence>MADPLSISLAAIALGTALKDLTVVALKLHDSFRKPARSMRAAESLAAETLEIVQDLEKFYKAHGEVLDNMPDVRKAVTNLLIDMQSVYDKCLPIFQLPIPPQTRLRRTVSRIELWMNRKGLESDVRDLRDKANNCYRRFMRHTQLGTAVAVGELRGVLSEGFSSTDRRLSALRVSDENVFAFMGSSQTILSTLPPGVMLSEDLVFKLHIGIHIDRIDTTLKTLRLENEWVVIAEQQDPHHSRTVEFWTSPLPSTPDTSPYFQSNIMEKILTLSQSLPSGQVDQKFLQQSAPVMVAVCVHLYQLGMFPEGIQLAKWAVELYRTLSRSQRDMYAPYFTTALLRLSSWLNIQGNQSQAFSTAVECLSFLKDCGPADDIRLFIANAVLHIAHLRHAVGEESSISHWRAAQGSVAIYERVLGNSFAIAGPGPDTPHVRFEFVMGQRDFTISNYAYALEALGKCLYDNRRYQEALVVGRKALALFRGLAQRYKDVDYRTRIASLCLFLSGEEFHDIIPLAQALVYARQSVQSWEEIQAMTRTETSTDMLNSVIREIQILTKMGRPSDALESFHKLARLVRSMPVDQQMYIHTLQDLSSTLFESGHFAEASMASGTVVDLCRQFAHSHSSAQQKFLVDMVLEHIEHCESANHLSEALIHIQEVFVIAGRLRMEDPTFADRYSLCFSWAAFTSFESGCPEKAIRHCEEAGKALSLPTGLGTCDSDLLDLITSKARALLRLGRLSHASETIEKGHDFAARRNLKEDCRYGQFLTVSSLVYRCSGKQDDALNAIRDAIAVFKSGNWTAPLYVLSDLQADIGQDAEALRTLEEVMELSASEGSGQQTLCPHFEHEHTKAQYSYFMRLFYLGDFVRARRVIREVRAFYEWHAHSRNAWFVDLAVTLRAEGILESRACSASSGPGDDSVQGGVSGPAAWTRLDELREYLRKKMPGVADQVATALEYEKGFGMWRRLVEKYPLAGSQHSSA</sequence>
<comment type="caution">
    <text evidence="1">The sequence shown here is derived from an EMBL/GenBank/DDBJ whole genome shotgun (WGS) entry which is preliminary data.</text>
</comment>